<dbReference type="Pfam" id="PF26138">
    <property type="entry name" value="DUF8040"/>
    <property type="match status" value="1"/>
</dbReference>
<feature type="non-terminal residue" evidence="2">
    <location>
        <position position="51"/>
    </location>
</feature>
<proteinExistence type="predicted"/>
<evidence type="ECO:0000259" key="1">
    <source>
        <dbReference type="Pfam" id="PF26138"/>
    </source>
</evidence>
<reference evidence="2 3" key="1">
    <citation type="journal article" date="2019" name="Nat. Ecol. Evol.">
        <title>Megaphylogeny resolves global patterns of mushroom evolution.</title>
        <authorList>
            <person name="Varga T."/>
            <person name="Krizsan K."/>
            <person name="Foldi C."/>
            <person name="Dima B."/>
            <person name="Sanchez-Garcia M."/>
            <person name="Sanchez-Ramirez S."/>
            <person name="Szollosi G.J."/>
            <person name="Szarkandi J.G."/>
            <person name="Papp V."/>
            <person name="Albert L."/>
            <person name="Andreopoulos W."/>
            <person name="Angelini C."/>
            <person name="Antonin V."/>
            <person name="Barry K.W."/>
            <person name="Bougher N.L."/>
            <person name="Buchanan P."/>
            <person name="Buyck B."/>
            <person name="Bense V."/>
            <person name="Catcheside P."/>
            <person name="Chovatia M."/>
            <person name="Cooper J."/>
            <person name="Damon W."/>
            <person name="Desjardin D."/>
            <person name="Finy P."/>
            <person name="Geml J."/>
            <person name="Haridas S."/>
            <person name="Hughes K."/>
            <person name="Justo A."/>
            <person name="Karasinski D."/>
            <person name="Kautmanova I."/>
            <person name="Kiss B."/>
            <person name="Kocsube S."/>
            <person name="Kotiranta H."/>
            <person name="LaButti K.M."/>
            <person name="Lechner B.E."/>
            <person name="Liimatainen K."/>
            <person name="Lipzen A."/>
            <person name="Lukacs Z."/>
            <person name="Mihaltcheva S."/>
            <person name="Morgado L.N."/>
            <person name="Niskanen T."/>
            <person name="Noordeloos M.E."/>
            <person name="Ohm R.A."/>
            <person name="Ortiz-Santana B."/>
            <person name="Ovrebo C."/>
            <person name="Racz N."/>
            <person name="Riley R."/>
            <person name="Savchenko A."/>
            <person name="Shiryaev A."/>
            <person name="Soop K."/>
            <person name="Spirin V."/>
            <person name="Szebenyi C."/>
            <person name="Tomsovsky M."/>
            <person name="Tulloss R.E."/>
            <person name="Uehling J."/>
            <person name="Grigoriev I.V."/>
            <person name="Vagvolgyi C."/>
            <person name="Papp T."/>
            <person name="Martin F.M."/>
            <person name="Miettinen O."/>
            <person name="Hibbett D.S."/>
            <person name="Nagy L.G."/>
        </authorList>
    </citation>
    <scope>NUCLEOTIDE SEQUENCE [LARGE SCALE GENOMIC DNA]</scope>
    <source>
        <strain evidence="2 3">CBS 962.96</strain>
    </source>
</reference>
<protein>
    <recommendedName>
        <fullName evidence="1">DUF8040 domain-containing protein</fullName>
    </recommendedName>
</protein>
<evidence type="ECO:0000313" key="3">
    <source>
        <dbReference type="Proteomes" id="UP000297245"/>
    </source>
</evidence>
<evidence type="ECO:0000313" key="2">
    <source>
        <dbReference type="EMBL" id="THU80215.1"/>
    </source>
</evidence>
<keyword evidence="3" id="KW-1185">Reference proteome</keyword>
<feature type="domain" description="DUF8040" evidence="1">
    <location>
        <begin position="7"/>
        <end position="51"/>
    </location>
</feature>
<name>A0A4V4HBQ4_DENBC</name>
<gene>
    <name evidence="2" type="ORF">K435DRAFT_564064</name>
</gene>
<dbReference type="AlphaFoldDB" id="A0A4V4HBQ4"/>
<dbReference type="EMBL" id="ML179927">
    <property type="protein sequence ID" value="THU80215.1"/>
    <property type="molecule type" value="Genomic_DNA"/>
</dbReference>
<dbReference type="OrthoDB" id="2430314at2759"/>
<sequence length="51" mass="6107">NPEPYHTSRLSGREWVEELQLGHRDRMRDSLAFRPTIFRKLEKELVERGGL</sequence>
<organism evidence="2 3">
    <name type="scientific">Dendrothele bispora (strain CBS 962.96)</name>
    <dbReference type="NCBI Taxonomy" id="1314807"/>
    <lineage>
        <taxon>Eukaryota</taxon>
        <taxon>Fungi</taxon>
        <taxon>Dikarya</taxon>
        <taxon>Basidiomycota</taxon>
        <taxon>Agaricomycotina</taxon>
        <taxon>Agaricomycetes</taxon>
        <taxon>Agaricomycetidae</taxon>
        <taxon>Agaricales</taxon>
        <taxon>Agaricales incertae sedis</taxon>
        <taxon>Dendrothele</taxon>
    </lineage>
</organism>
<accession>A0A4V4HBQ4</accession>
<dbReference type="Proteomes" id="UP000297245">
    <property type="component" value="Unassembled WGS sequence"/>
</dbReference>
<dbReference type="InterPro" id="IPR058353">
    <property type="entry name" value="DUF8040"/>
</dbReference>
<feature type="non-terminal residue" evidence="2">
    <location>
        <position position="1"/>
    </location>
</feature>